<keyword evidence="3" id="KW-1185">Reference proteome</keyword>
<comment type="caution">
    <text evidence="2">The sequence shown here is derived from an EMBL/GenBank/DDBJ whole genome shotgun (WGS) entry which is preliminary data.</text>
</comment>
<feature type="region of interest" description="Disordered" evidence="1">
    <location>
        <begin position="226"/>
        <end position="254"/>
    </location>
</feature>
<gene>
    <name evidence="2" type="ORF">R3P38DRAFT_3612443</name>
</gene>
<evidence type="ECO:0000256" key="1">
    <source>
        <dbReference type="SAM" id="MobiDB-lite"/>
    </source>
</evidence>
<organism evidence="2 3">
    <name type="scientific">Favolaschia claudopus</name>
    <dbReference type="NCBI Taxonomy" id="2862362"/>
    <lineage>
        <taxon>Eukaryota</taxon>
        <taxon>Fungi</taxon>
        <taxon>Dikarya</taxon>
        <taxon>Basidiomycota</taxon>
        <taxon>Agaricomycotina</taxon>
        <taxon>Agaricomycetes</taxon>
        <taxon>Agaricomycetidae</taxon>
        <taxon>Agaricales</taxon>
        <taxon>Marasmiineae</taxon>
        <taxon>Mycenaceae</taxon>
        <taxon>Favolaschia</taxon>
    </lineage>
</organism>
<dbReference type="EMBL" id="JAWWNJ010000083">
    <property type="protein sequence ID" value="KAK7001558.1"/>
    <property type="molecule type" value="Genomic_DNA"/>
</dbReference>
<evidence type="ECO:0000313" key="3">
    <source>
        <dbReference type="Proteomes" id="UP001362999"/>
    </source>
</evidence>
<sequence>MAAFHRIPLQLHYPNEDQPLKIIMSFLTSYGLNDPAHYTSVDVAAVLRTYTDRFIELTRPTCKQIVTIQFSWNVLSIVWPPHMEQYISPLIAMYHPTMTNLIRLQRDTMIPALLVQVREYLMYADALVWADIALREGTPDVMTIEQVLDYRHRQIQPVMDRIVNFITELYAWVVKMWAERWRTEGRYHIPPPVVFPNPGSFVFVPLIERSPPPVYDAPLTSTPVIENRTLSPNTPPSARGVTVGSPPFSPRSPSNRVAVPRPAVVCFLTTYLYVN</sequence>
<dbReference type="Proteomes" id="UP001362999">
    <property type="component" value="Unassembled WGS sequence"/>
</dbReference>
<dbReference type="AlphaFoldDB" id="A0AAW0A7L5"/>
<reference evidence="2 3" key="1">
    <citation type="journal article" date="2024" name="J Genomics">
        <title>Draft genome sequencing and assembly of Favolaschia claudopus CIRM-BRFM 2984 isolated from oak limbs.</title>
        <authorList>
            <person name="Navarro D."/>
            <person name="Drula E."/>
            <person name="Chaduli D."/>
            <person name="Cazenave R."/>
            <person name="Ahrendt S."/>
            <person name="Wang J."/>
            <person name="Lipzen A."/>
            <person name="Daum C."/>
            <person name="Barry K."/>
            <person name="Grigoriev I.V."/>
            <person name="Favel A."/>
            <person name="Rosso M.N."/>
            <person name="Martin F."/>
        </authorList>
    </citation>
    <scope>NUCLEOTIDE SEQUENCE [LARGE SCALE GENOMIC DNA]</scope>
    <source>
        <strain evidence="2 3">CIRM-BRFM 2984</strain>
    </source>
</reference>
<protein>
    <submittedName>
        <fullName evidence="2">Uncharacterized protein</fullName>
    </submittedName>
</protein>
<accession>A0AAW0A7L5</accession>
<proteinExistence type="predicted"/>
<evidence type="ECO:0000313" key="2">
    <source>
        <dbReference type="EMBL" id="KAK7001558.1"/>
    </source>
</evidence>
<name>A0AAW0A7L5_9AGAR</name>